<dbReference type="Pfam" id="PF00239">
    <property type="entry name" value="Resolvase"/>
    <property type="match status" value="1"/>
</dbReference>
<dbReference type="InterPro" id="IPR036162">
    <property type="entry name" value="Resolvase-like_N_sf"/>
</dbReference>
<proteinExistence type="predicted"/>
<dbReference type="InterPro" id="IPR006119">
    <property type="entry name" value="Resolv_N"/>
</dbReference>
<name>A0A1Q2CLF0_9ACTN</name>
<feature type="domain" description="Resolvase/invertase-type recombinase catalytic" evidence="1">
    <location>
        <begin position="3"/>
        <end position="103"/>
    </location>
</feature>
<dbReference type="GO" id="GO:0000150">
    <property type="term" value="F:DNA strand exchange activity"/>
    <property type="evidence" value="ECO:0007669"/>
    <property type="project" value="InterPro"/>
</dbReference>
<gene>
    <name evidence="2" type="ORF">BW730_04670</name>
</gene>
<organism evidence="2 3">
    <name type="scientific">Tessaracoccus aquimaris</name>
    <dbReference type="NCBI Taxonomy" id="1332264"/>
    <lineage>
        <taxon>Bacteria</taxon>
        <taxon>Bacillati</taxon>
        <taxon>Actinomycetota</taxon>
        <taxon>Actinomycetes</taxon>
        <taxon>Propionibacteriales</taxon>
        <taxon>Propionibacteriaceae</taxon>
        <taxon>Tessaracoccus</taxon>
    </lineage>
</organism>
<dbReference type="OrthoDB" id="4500247at2"/>
<evidence type="ECO:0000313" key="3">
    <source>
        <dbReference type="Proteomes" id="UP000188145"/>
    </source>
</evidence>
<dbReference type="KEGG" id="tes:BW730_04670"/>
<protein>
    <recommendedName>
        <fullName evidence="1">Resolvase/invertase-type recombinase catalytic domain-containing protein</fullName>
    </recommendedName>
</protein>
<evidence type="ECO:0000259" key="1">
    <source>
        <dbReference type="SMART" id="SM00857"/>
    </source>
</evidence>
<evidence type="ECO:0000313" key="2">
    <source>
        <dbReference type="EMBL" id="AQP46919.1"/>
    </source>
</evidence>
<accession>A0A1Q2CLF0</accession>
<dbReference type="Proteomes" id="UP000188145">
    <property type="component" value="Chromosome"/>
</dbReference>
<dbReference type="AlphaFoldDB" id="A0A1Q2CLF0"/>
<dbReference type="EMBL" id="CP019606">
    <property type="protein sequence ID" value="AQP46919.1"/>
    <property type="molecule type" value="Genomic_DNA"/>
</dbReference>
<dbReference type="RefSeq" id="WP_077685235.1">
    <property type="nucleotide sequence ID" value="NZ_CP019606.1"/>
</dbReference>
<reference evidence="3" key="1">
    <citation type="submission" date="2017-02" db="EMBL/GenBank/DDBJ databases">
        <title>Tessaracoccus aquaemaris sp. nov., isolated from the intestine of a Korean rockfish, Sebastes schlegelii, in a marine aquaculture pond.</title>
        <authorList>
            <person name="Tak E.J."/>
            <person name="Bae J.-W."/>
        </authorList>
    </citation>
    <scope>NUCLEOTIDE SEQUENCE [LARGE SCALE GENOMIC DNA]</scope>
    <source>
        <strain evidence="3">NSG39</strain>
    </source>
</reference>
<dbReference type="SUPFAM" id="SSF53041">
    <property type="entry name" value="Resolvase-like"/>
    <property type="match status" value="1"/>
</dbReference>
<dbReference type="SMART" id="SM00857">
    <property type="entry name" value="Resolvase"/>
    <property type="match status" value="1"/>
</dbReference>
<sequence length="104" mass="11612">MTAYGYVRTACTDSPTQRELHTLSQELSESNLQVYVDSEVCGHTDALTRRGFSNLLETLDPGDQVIVWDVNRFARELDGILAAVNAIQERDATIRLVSNDLVLE</sequence>
<dbReference type="Gene3D" id="3.40.50.1390">
    <property type="entry name" value="Resolvase, N-terminal catalytic domain"/>
    <property type="match status" value="1"/>
</dbReference>
<dbReference type="STRING" id="1332264.BW730_04670"/>
<keyword evidence="3" id="KW-1185">Reference proteome</keyword>
<dbReference type="GO" id="GO:0003677">
    <property type="term" value="F:DNA binding"/>
    <property type="evidence" value="ECO:0007669"/>
    <property type="project" value="InterPro"/>
</dbReference>